<keyword evidence="1" id="KW-0812">Transmembrane</keyword>
<dbReference type="RefSeq" id="WP_301192432.1">
    <property type="nucleotide sequence ID" value="NZ_JAPDPJ010000069.1"/>
</dbReference>
<dbReference type="PROSITE" id="PS50093">
    <property type="entry name" value="PKD"/>
    <property type="match status" value="1"/>
</dbReference>
<protein>
    <submittedName>
        <fullName evidence="3">PKD domain-containing protein</fullName>
    </submittedName>
</protein>
<dbReference type="Pfam" id="PF18911">
    <property type="entry name" value="PKD_4"/>
    <property type="match status" value="1"/>
</dbReference>
<dbReference type="SUPFAM" id="SSF49299">
    <property type="entry name" value="PKD domain"/>
    <property type="match status" value="1"/>
</dbReference>
<dbReference type="InterPro" id="IPR000601">
    <property type="entry name" value="PKD_dom"/>
</dbReference>
<organism evidence="3 4">
    <name type="scientific">Plebeiibacterium sediminum</name>
    <dbReference type="NCBI Taxonomy" id="2992112"/>
    <lineage>
        <taxon>Bacteria</taxon>
        <taxon>Pseudomonadati</taxon>
        <taxon>Bacteroidota</taxon>
        <taxon>Bacteroidia</taxon>
        <taxon>Marinilabiliales</taxon>
        <taxon>Marinilabiliaceae</taxon>
        <taxon>Plebeiibacterium</taxon>
    </lineage>
</organism>
<evidence type="ECO:0000259" key="2">
    <source>
        <dbReference type="PROSITE" id="PS50093"/>
    </source>
</evidence>
<feature type="domain" description="PKD" evidence="2">
    <location>
        <begin position="71"/>
        <end position="106"/>
    </location>
</feature>
<keyword evidence="4" id="KW-1185">Reference proteome</keyword>
<gene>
    <name evidence="3" type="ORF">OM075_20565</name>
</gene>
<evidence type="ECO:0000313" key="4">
    <source>
        <dbReference type="Proteomes" id="UP001209229"/>
    </source>
</evidence>
<name>A0AAE3M7V1_9BACT</name>
<dbReference type="InterPro" id="IPR022409">
    <property type="entry name" value="PKD/Chitinase_dom"/>
</dbReference>
<accession>A0AAE3M7V1</accession>
<sequence>MSNKSISQAQYRIDSRVLNLFVLIAIISVGVLSYQFYSYKPHAEVDFGVLGDNHKVNEMIKFENKTYGKHAFLWSFGDGTKVSVRRSPVHIYKEPGEYEVCLCVDNRDKKFLKVIVEKAYEEVQDVVMPLIVGPSTVFAGKKIMLTCPTSNVASYEWYVEGQKNSLGKEKQFNYVFKKPGYKNVFLIVNGESRYRVKKSIYVKQQKNNNVKGIVSEVEDDADEDKYIPETPDLYSRIDELKSQEEEAWLLPTDSELQVELVNILTKEGDLNDFVKYLNNGTDYKMVLVNQSYITFNELVKELKGNEFVIKEFSTLRNENKITKITIRYRIKRRFL</sequence>
<dbReference type="Proteomes" id="UP001209229">
    <property type="component" value="Unassembled WGS sequence"/>
</dbReference>
<evidence type="ECO:0000256" key="1">
    <source>
        <dbReference type="SAM" id="Phobius"/>
    </source>
</evidence>
<dbReference type="AlphaFoldDB" id="A0AAE3M7V1"/>
<comment type="caution">
    <text evidence="3">The sequence shown here is derived from an EMBL/GenBank/DDBJ whole genome shotgun (WGS) entry which is preliminary data.</text>
</comment>
<dbReference type="EMBL" id="JAPDPJ010000069">
    <property type="protein sequence ID" value="MCW3788876.1"/>
    <property type="molecule type" value="Genomic_DNA"/>
</dbReference>
<reference evidence="3" key="1">
    <citation type="submission" date="2022-10" db="EMBL/GenBank/DDBJ databases">
        <authorList>
            <person name="Yu W.X."/>
        </authorList>
    </citation>
    <scope>NUCLEOTIDE SEQUENCE</scope>
    <source>
        <strain evidence="3">AAT</strain>
    </source>
</reference>
<dbReference type="CDD" id="cd00146">
    <property type="entry name" value="PKD"/>
    <property type="match status" value="1"/>
</dbReference>
<keyword evidence="1" id="KW-0472">Membrane</keyword>
<feature type="transmembrane region" description="Helical" evidence="1">
    <location>
        <begin position="20"/>
        <end position="37"/>
    </location>
</feature>
<proteinExistence type="predicted"/>
<dbReference type="Gene3D" id="2.60.40.10">
    <property type="entry name" value="Immunoglobulins"/>
    <property type="match status" value="1"/>
</dbReference>
<dbReference type="InterPro" id="IPR013783">
    <property type="entry name" value="Ig-like_fold"/>
</dbReference>
<evidence type="ECO:0000313" key="3">
    <source>
        <dbReference type="EMBL" id="MCW3788876.1"/>
    </source>
</evidence>
<dbReference type="SMART" id="SM00089">
    <property type="entry name" value="PKD"/>
    <property type="match status" value="2"/>
</dbReference>
<dbReference type="InterPro" id="IPR035986">
    <property type="entry name" value="PKD_dom_sf"/>
</dbReference>
<keyword evidence="1" id="KW-1133">Transmembrane helix</keyword>